<sequence>MKKNNNEYLERIIFKNNYHRLYRLAYSIIKDRHTAHDIVQETFMKAFEKLHTLKDEEKFESWLAVICSRKAKDYLRKTKRWNDIAVENVFIDEAISKNEQTSYVETVIERKHLKKVIQEEILLLKPEFQEVLLLKYEYDLKDQEISKALNINIGTVKTRLHRAKKKLKEAIKDKEEIKEGI</sequence>
<dbReference type="SUPFAM" id="SSF88659">
    <property type="entry name" value="Sigma3 and sigma4 domains of RNA polymerase sigma factors"/>
    <property type="match status" value="1"/>
</dbReference>
<dbReference type="InterPro" id="IPR014284">
    <property type="entry name" value="RNA_pol_sigma-70_dom"/>
</dbReference>
<dbReference type="Gene3D" id="1.10.10.10">
    <property type="entry name" value="Winged helix-like DNA-binding domain superfamily/Winged helix DNA-binding domain"/>
    <property type="match status" value="1"/>
</dbReference>
<dbReference type="STRING" id="472963.BKP45_15285"/>
<gene>
    <name evidence="7" type="ORF">BKP45_15285</name>
</gene>
<dbReference type="SUPFAM" id="SSF88946">
    <property type="entry name" value="Sigma2 domain of RNA polymerase sigma factors"/>
    <property type="match status" value="1"/>
</dbReference>
<dbReference type="GO" id="GO:0016987">
    <property type="term" value="F:sigma factor activity"/>
    <property type="evidence" value="ECO:0007669"/>
    <property type="project" value="UniProtKB-KW"/>
</dbReference>
<dbReference type="Proteomes" id="UP000180057">
    <property type="component" value="Unassembled WGS sequence"/>
</dbReference>
<dbReference type="CDD" id="cd06171">
    <property type="entry name" value="Sigma70_r4"/>
    <property type="match status" value="1"/>
</dbReference>
<dbReference type="NCBIfam" id="TIGR02937">
    <property type="entry name" value="sigma70-ECF"/>
    <property type="match status" value="1"/>
</dbReference>
<accession>A0A1S2M3A4</accession>
<organism evidence="7 8">
    <name type="scientific">Anaerobacillus alkalidiazotrophicus</name>
    <dbReference type="NCBI Taxonomy" id="472963"/>
    <lineage>
        <taxon>Bacteria</taxon>
        <taxon>Bacillati</taxon>
        <taxon>Bacillota</taxon>
        <taxon>Bacilli</taxon>
        <taxon>Bacillales</taxon>
        <taxon>Bacillaceae</taxon>
        <taxon>Anaerobacillus</taxon>
    </lineage>
</organism>
<dbReference type="InterPro" id="IPR039425">
    <property type="entry name" value="RNA_pol_sigma-70-like"/>
</dbReference>
<dbReference type="InterPro" id="IPR007627">
    <property type="entry name" value="RNA_pol_sigma70_r2"/>
</dbReference>
<dbReference type="Gene3D" id="1.10.1740.10">
    <property type="match status" value="1"/>
</dbReference>
<keyword evidence="8" id="KW-1185">Reference proteome</keyword>
<keyword evidence="3" id="KW-0731">Sigma factor</keyword>
<evidence type="ECO:0000313" key="8">
    <source>
        <dbReference type="Proteomes" id="UP000180057"/>
    </source>
</evidence>
<dbReference type="PANTHER" id="PTHR43133">
    <property type="entry name" value="RNA POLYMERASE ECF-TYPE SIGMA FACTO"/>
    <property type="match status" value="1"/>
</dbReference>
<feature type="domain" description="RNA polymerase sigma factor 70 region 4 type 2" evidence="6">
    <location>
        <begin position="117"/>
        <end position="167"/>
    </location>
</feature>
<evidence type="ECO:0000259" key="5">
    <source>
        <dbReference type="Pfam" id="PF04542"/>
    </source>
</evidence>
<proteinExistence type="inferred from homology"/>
<dbReference type="Pfam" id="PF04542">
    <property type="entry name" value="Sigma70_r2"/>
    <property type="match status" value="1"/>
</dbReference>
<evidence type="ECO:0000256" key="3">
    <source>
        <dbReference type="ARBA" id="ARBA00023082"/>
    </source>
</evidence>
<dbReference type="GO" id="GO:0003677">
    <property type="term" value="F:DNA binding"/>
    <property type="evidence" value="ECO:0007669"/>
    <property type="project" value="InterPro"/>
</dbReference>
<dbReference type="PANTHER" id="PTHR43133:SF51">
    <property type="entry name" value="RNA POLYMERASE SIGMA FACTOR"/>
    <property type="match status" value="1"/>
</dbReference>
<evidence type="ECO:0000256" key="1">
    <source>
        <dbReference type="ARBA" id="ARBA00010641"/>
    </source>
</evidence>
<evidence type="ECO:0000256" key="4">
    <source>
        <dbReference type="ARBA" id="ARBA00023163"/>
    </source>
</evidence>
<evidence type="ECO:0000256" key="2">
    <source>
        <dbReference type="ARBA" id="ARBA00023015"/>
    </source>
</evidence>
<dbReference type="AlphaFoldDB" id="A0A1S2M3A4"/>
<comment type="caution">
    <text evidence="7">The sequence shown here is derived from an EMBL/GenBank/DDBJ whole genome shotgun (WGS) entry which is preliminary data.</text>
</comment>
<dbReference type="InterPro" id="IPR013325">
    <property type="entry name" value="RNA_pol_sigma_r2"/>
</dbReference>
<dbReference type="Pfam" id="PF08281">
    <property type="entry name" value="Sigma70_r4_2"/>
    <property type="match status" value="1"/>
</dbReference>
<keyword evidence="2" id="KW-0805">Transcription regulation</keyword>
<evidence type="ECO:0008006" key="9">
    <source>
        <dbReference type="Google" id="ProtNLM"/>
    </source>
</evidence>
<protein>
    <recommendedName>
        <fullName evidence="9">RNA polymerase subunit sigma-70</fullName>
    </recommendedName>
</protein>
<dbReference type="InterPro" id="IPR013324">
    <property type="entry name" value="RNA_pol_sigma_r3/r4-like"/>
</dbReference>
<feature type="domain" description="RNA polymerase sigma-70 region 2" evidence="5">
    <location>
        <begin position="14"/>
        <end position="80"/>
    </location>
</feature>
<comment type="similarity">
    <text evidence="1">Belongs to the sigma-70 factor family. ECF subfamily.</text>
</comment>
<evidence type="ECO:0000259" key="6">
    <source>
        <dbReference type="Pfam" id="PF08281"/>
    </source>
</evidence>
<dbReference type="EMBL" id="MLQS01000024">
    <property type="protein sequence ID" value="OIJ18923.1"/>
    <property type="molecule type" value="Genomic_DNA"/>
</dbReference>
<evidence type="ECO:0000313" key="7">
    <source>
        <dbReference type="EMBL" id="OIJ18923.1"/>
    </source>
</evidence>
<reference evidence="7 8" key="1">
    <citation type="submission" date="2016-10" db="EMBL/GenBank/DDBJ databases">
        <title>Draft genome sequences of four alkaliphilic bacteria belonging to the Anaerobacillus genus.</title>
        <authorList>
            <person name="Bassil N.M."/>
            <person name="Lloyd J.R."/>
        </authorList>
    </citation>
    <scope>NUCLEOTIDE SEQUENCE [LARGE SCALE GENOMIC DNA]</scope>
    <source>
        <strain evidence="7 8">DSM 22531</strain>
    </source>
</reference>
<name>A0A1S2M3A4_9BACI</name>
<dbReference type="GO" id="GO:0006352">
    <property type="term" value="P:DNA-templated transcription initiation"/>
    <property type="evidence" value="ECO:0007669"/>
    <property type="project" value="InterPro"/>
</dbReference>
<dbReference type="InterPro" id="IPR036388">
    <property type="entry name" value="WH-like_DNA-bd_sf"/>
</dbReference>
<dbReference type="InterPro" id="IPR013249">
    <property type="entry name" value="RNA_pol_sigma70_r4_t2"/>
</dbReference>
<keyword evidence="4" id="KW-0804">Transcription</keyword>